<evidence type="ECO:0000313" key="2">
    <source>
        <dbReference type="Proteomes" id="UP000077315"/>
    </source>
</evidence>
<dbReference type="RefSeq" id="XP_018298835.1">
    <property type="nucleotide sequence ID" value="XM_018434402.1"/>
</dbReference>
<keyword evidence="2" id="KW-1185">Reference proteome</keyword>
<dbReference type="Proteomes" id="UP000077315">
    <property type="component" value="Unassembled WGS sequence"/>
</dbReference>
<gene>
    <name evidence="1" type="ORF">PHYBLDRAFT_161438</name>
</gene>
<dbReference type="InParanoid" id="A0A162YHU1"/>
<evidence type="ECO:0000313" key="1">
    <source>
        <dbReference type="EMBL" id="OAD80795.1"/>
    </source>
</evidence>
<sequence length="106" mass="11960">MLCESNKEVHSICCIILMRYNDSIKVSFFISLVYTPQSNKIQTPRSRADHIIANEPVYTPASQIIRLSEKKSSCTYLKANETSNGCATGRVSLYAEVVQDIKKKLE</sequence>
<organism evidence="1 2">
    <name type="scientific">Phycomyces blakesleeanus (strain ATCC 8743b / DSM 1359 / FGSC 10004 / NBRC 33097 / NRRL 1555)</name>
    <dbReference type="NCBI Taxonomy" id="763407"/>
    <lineage>
        <taxon>Eukaryota</taxon>
        <taxon>Fungi</taxon>
        <taxon>Fungi incertae sedis</taxon>
        <taxon>Mucoromycota</taxon>
        <taxon>Mucoromycotina</taxon>
        <taxon>Mucoromycetes</taxon>
        <taxon>Mucorales</taxon>
        <taxon>Phycomycetaceae</taxon>
        <taxon>Phycomyces</taxon>
    </lineage>
</organism>
<dbReference type="VEuPathDB" id="FungiDB:PHYBLDRAFT_161438"/>
<dbReference type="GeneID" id="28995308"/>
<dbReference type="AlphaFoldDB" id="A0A162YHU1"/>
<dbReference type="EMBL" id="KV440971">
    <property type="protein sequence ID" value="OAD80795.1"/>
    <property type="molecule type" value="Genomic_DNA"/>
</dbReference>
<proteinExistence type="predicted"/>
<name>A0A162YHU1_PHYB8</name>
<reference evidence="2" key="1">
    <citation type="submission" date="2015-06" db="EMBL/GenBank/DDBJ databases">
        <title>Expansion of signal transduction pathways in fungi by whole-genome duplication.</title>
        <authorList>
            <consortium name="DOE Joint Genome Institute"/>
            <person name="Corrochano L.M."/>
            <person name="Kuo A."/>
            <person name="Marcet-Houben M."/>
            <person name="Polaino S."/>
            <person name="Salamov A."/>
            <person name="Villalobos J.M."/>
            <person name="Alvarez M.I."/>
            <person name="Avalos J."/>
            <person name="Benito E.P."/>
            <person name="Benoit I."/>
            <person name="Burger G."/>
            <person name="Camino L.P."/>
            <person name="Canovas D."/>
            <person name="Cerda-Olmedo E."/>
            <person name="Cheng J.-F."/>
            <person name="Dominguez A."/>
            <person name="Elias M."/>
            <person name="Eslava A.P."/>
            <person name="Glaser F."/>
            <person name="Grimwood J."/>
            <person name="Gutierrez G."/>
            <person name="Heitman J."/>
            <person name="Henrissat B."/>
            <person name="Iturriaga E.A."/>
            <person name="Lang B.F."/>
            <person name="Lavin J.L."/>
            <person name="Lee S."/>
            <person name="Li W."/>
            <person name="Lindquist E."/>
            <person name="Lopez-Garcia S."/>
            <person name="Luque E.M."/>
            <person name="Marcos A.T."/>
            <person name="Martin J."/>
            <person name="McCluskey K."/>
            <person name="Medina H.R."/>
            <person name="Miralles-Duran A."/>
            <person name="Miyazaki A."/>
            <person name="Munoz-Torres E."/>
            <person name="Oguiza J.A."/>
            <person name="Ohm R."/>
            <person name="Olmedo M."/>
            <person name="Orejas M."/>
            <person name="Ortiz-Castellanos L."/>
            <person name="Pisabarro A.G."/>
            <person name="Rodriguez-Romero J."/>
            <person name="Ruiz-Herrera J."/>
            <person name="Ruiz-Vazquez R."/>
            <person name="Sanz C."/>
            <person name="Schackwitz W."/>
            <person name="Schmutz J."/>
            <person name="Shahriari M."/>
            <person name="Shelest E."/>
            <person name="Silva-Franco F."/>
            <person name="Soanes D."/>
            <person name="Syed K."/>
            <person name="Tagua V.G."/>
            <person name="Talbot N.J."/>
            <person name="Thon M."/>
            <person name="De vries R.P."/>
            <person name="Wiebenga A."/>
            <person name="Yadav J.S."/>
            <person name="Braun E.L."/>
            <person name="Baker S."/>
            <person name="Garre V."/>
            <person name="Horwitz B."/>
            <person name="Torres-Martinez S."/>
            <person name="Idnurm A."/>
            <person name="Herrera-Estrella A."/>
            <person name="Gabaldon T."/>
            <person name="Grigoriev I.V."/>
        </authorList>
    </citation>
    <scope>NUCLEOTIDE SEQUENCE [LARGE SCALE GENOMIC DNA]</scope>
    <source>
        <strain evidence="2">NRRL 1555(-)</strain>
    </source>
</reference>
<accession>A0A162YHU1</accession>
<protein>
    <submittedName>
        <fullName evidence="1">Uncharacterized protein</fullName>
    </submittedName>
</protein>